<dbReference type="PRINTS" id="PR01805">
    <property type="entry name" value="VACJLIPOPROT"/>
</dbReference>
<dbReference type="EMBL" id="LT629751">
    <property type="protein sequence ID" value="SDS58159.1"/>
    <property type="molecule type" value="Genomic_DNA"/>
</dbReference>
<feature type="chain" id="PRO_5009261037" evidence="3">
    <location>
        <begin position="24"/>
        <end position="260"/>
    </location>
</feature>
<proteinExistence type="inferred from homology"/>
<keyword evidence="5" id="KW-1185">Reference proteome</keyword>
<evidence type="ECO:0000313" key="4">
    <source>
        <dbReference type="EMBL" id="SDS58159.1"/>
    </source>
</evidence>
<reference evidence="5" key="1">
    <citation type="submission" date="2016-10" db="EMBL/GenBank/DDBJ databases">
        <authorList>
            <person name="Varghese N."/>
            <person name="Submissions S."/>
        </authorList>
    </citation>
    <scope>NUCLEOTIDE SEQUENCE [LARGE SCALE GENOMIC DNA]</scope>
    <source>
        <strain evidence="5">KCTC 32247</strain>
    </source>
</reference>
<keyword evidence="2 3" id="KW-0732">Signal</keyword>
<evidence type="ECO:0000256" key="2">
    <source>
        <dbReference type="ARBA" id="ARBA00022729"/>
    </source>
</evidence>
<comment type="similarity">
    <text evidence="1">Belongs to the MlaA family.</text>
</comment>
<dbReference type="InterPro" id="IPR007428">
    <property type="entry name" value="MlaA"/>
</dbReference>
<dbReference type="AlphaFoldDB" id="A0A1H1TF45"/>
<evidence type="ECO:0000256" key="3">
    <source>
        <dbReference type="SAM" id="SignalP"/>
    </source>
</evidence>
<accession>A0A1H1TF45</accession>
<sequence>MTERIPPMLLATLLAFASHGAAAQTAVPDADGFTRPMERLRFNPQLNQREFERATLVALVNNDPWEEWNRRVYHFNQRFDEWVYLPVVDAYRFVTPRAVRSGVSHFFANLGEIPSLANHLLQLQGRDALHTTARLLLNTTLGLGGLWDPASRMGLARRSEDFGQTLGYWGVEEGPYLVLPLLGPSNLRDTGGLAFDTALGNTFDPAGATGLSAQATPYYGLMAVDRRYINAFRYGQLNSPFEYEKVRYVYTEARRLQIAE</sequence>
<name>A0A1H1TF45_9PSED</name>
<dbReference type="PANTHER" id="PTHR30035:SF3">
    <property type="entry name" value="INTERMEMBRANE PHOSPHOLIPID TRANSPORT SYSTEM LIPOPROTEIN MLAA"/>
    <property type="match status" value="1"/>
</dbReference>
<evidence type="ECO:0000256" key="1">
    <source>
        <dbReference type="ARBA" id="ARBA00010634"/>
    </source>
</evidence>
<feature type="signal peptide" evidence="3">
    <location>
        <begin position="1"/>
        <end position="23"/>
    </location>
</feature>
<dbReference type="Proteomes" id="UP000243359">
    <property type="component" value="Chromosome I"/>
</dbReference>
<gene>
    <name evidence="4" type="ORF">SAMN05216221_2131</name>
</gene>
<dbReference type="PANTHER" id="PTHR30035">
    <property type="entry name" value="LIPOPROTEIN VACJ-RELATED"/>
    <property type="match status" value="1"/>
</dbReference>
<dbReference type="STRING" id="1392877.SAMN05216221_2131"/>
<dbReference type="GO" id="GO:0120010">
    <property type="term" value="P:intermembrane phospholipid transfer"/>
    <property type="evidence" value="ECO:0007669"/>
    <property type="project" value="TreeGrafter"/>
</dbReference>
<dbReference type="Pfam" id="PF04333">
    <property type="entry name" value="MlaA"/>
    <property type="match status" value="1"/>
</dbReference>
<keyword evidence="4" id="KW-0449">Lipoprotein</keyword>
<organism evidence="4 5">
    <name type="scientific">Pseudomonas oryzae</name>
    <dbReference type="NCBI Taxonomy" id="1392877"/>
    <lineage>
        <taxon>Bacteria</taxon>
        <taxon>Pseudomonadati</taxon>
        <taxon>Pseudomonadota</taxon>
        <taxon>Gammaproteobacteria</taxon>
        <taxon>Pseudomonadales</taxon>
        <taxon>Pseudomonadaceae</taxon>
        <taxon>Pseudomonas</taxon>
    </lineage>
</organism>
<evidence type="ECO:0000313" key="5">
    <source>
        <dbReference type="Proteomes" id="UP000243359"/>
    </source>
</evidence>
<dbReference type="GO" id="GO:0016020">
    <property type="term" value="C:membrane"/>
    <property type="evidence" value="ECO:0007669"/>
    <property type="project" value="InterPro"/>
</dbReference>
<protein>
    <submittedName>
        <fullName evidence="4">Phospholipid-binding lipoprotein MlaA</fullName>
    </submittedName>
</protein>